<dbReference type="FunFam" id="2.30.250.10:FF:000003">
    <property type="entry name" value="Probable M18 family aminopeptidase 2"/>
    <property type="match status" value="1"/>
</dbReference>
<keyword evidence="5 9" id="KW-0479">Metal-binding</keyword>
<evidence type="ECO:0000256" key="4">
    <source>
        <dbReference type="ARBA" id="ARBA00022670"/>
    </source>
</evidence>
<keyword evidence="6 9" id="KW-0378">Hydrolase</keyword>
<accession>A0A923LPK8</accession>
<evidence type="ECO:0000256" key="2">
    <source>
        <dbReference type="ARBA" id="ARBA00008290"/>
    </source>
</evidence>
<dbReference type="AlphaFoldDB" id="A0A923LPK8"/>
<dbReference type="GO" id="GO:0005737">
    <property type="term" value="C:cytoplasm"/>
    <property type="evidence" value="ECO:0007669"/>
    <property type="project" value="UniProtKB-ARBA"/>
</dbReference>
<evidence type="ECO:0000313" key="11">
    <source>
        <dbReference type="EMBL" id="MBC5714117.1"/>
    </source>
</evidence>
<dbReference type="SUPFAM" id="SSF53187">
    <property type="entry name" value="Zn-dependent exopeptidases"/>
    <property type="match status" value="1"/>
</dbReference>
<dbReference type="NCBIfam" id="NF002759">
    <property type="entry name" value="PRK02813.1"/>
    <property type="match status" value="1"/>
</dbReference>
<organism evidence="11 12">
    <name type="scientific">Roseburia zhanii</name>
    <dbReference type="NCBI Taxonomy" id="2763064"/>
    <lineage>
        <taxon>Bacteria</taxon>
        <taxon>Bacillati</taxon>
        <taxon>Bacillota</taxon>
        <taxon>Clostridia</taxon>
        <taxon>Lachnospirales</taxon>
        <taxon>Lachnospiraceae</taxon>
        <taxon>Roseburia</taxon>
    </lineage>
</organism>
<gene>
    <name evidence="11" type="ORF">H8S17_07835</name>
</gene>
<evidence type="ECO:0000256" key="3">
    <source>
        <dbReference type="ARBA" id="ARBA00022438"/>
    </source>
</evidence>
<proteinExistence type="inferred from homology"/>
<reference evidence="11" key="1">
    <citation type="submission" date="2020-08" db="EMBL/GenBank/DDBJ databases">
        <title>Genome public.</title>
        <authorList>
            <person name="Liu C."/>
            <person name="Sun Q."/>
        </authorList>
    </citation>
    <scope>NUCLEOTIDE SEQUENCE</scope>
    <source>
        <strain evidence="11">BX1005</strain>
    </source>
</reference>
<dbReference type="GO" id="GO:0006508">
    <property type="term" value="P:proteolysis"/>
    <property type="evidence" value="ECO:0007669"/>
    <property type="project" value="UniProtKB-KW"/>
</dbReference>
<evidence type="ECO:0000256" key="6">
    <source>
        <dbReference type="ARBA" id="ARBA00022801"/>
    </source>
</evidence>
<dbReference type="Gene3D" id="3.40.630.10">
    <property type="entry name" value="Zn peptidases"/>
    <property type="match status" value="1"/>
</dbReference>
<evidence type="ECO:0000256" key="8">
    <source>
        <dbReference type="ARBA" id="ARBA00023049"/>
    </source>
</evidence>
<dbReference type="RefSeq" id="WP_186866868.1">
    <property type="nucleotide sequence ID" value="NZ_JACOPH010000005.1"/>
</dbReference>
<dbReference type="CDD" id="cd05658">
    <property type="entry name" value="M18_DAP"/>
    <property type="match status" value="1"/>
</dbReference>
<dbReference type="SUPFAM" id="SSF101821">
    <property type="entry name" value="Aminopeptidase/glucanase lid domain"/>
    <property type="match status" value="1"/>
</dbReference>
<dbReference type="PANTHER" id="PTHR28570:SF3">
    <property type="entry name" value="ASPARTYL AMINOPEPTIDASE"/>
    <property type="match status" value="1"/>
</dbReference>
<sequence length="429" mass="47227">MNTTEQLFEFLSAGVSSCHVVDRSVAHLKENGFLPLSMKQAWKIERGGKYYIRHHDTTLAAFTVGGEYQMNDMIRIGAAHTDFPCFKIKPNPEVVTHGYGKVNVECYGGGIWNTWLDRPLSIAGRVALKSDDVFAPKIRLVDFQRPLLVIPNLAIHMNREVNKGIELNRQIDLMPVLACIPEDMKQEKFFLKLLAEELQVETEDILDYELTVYVAETPVLTGAKKEFISSPRLDNLTSVYVLLEGITQEWRAGGINLAIFFDHEEIGSRSKQGAASLLLRDILSRIVTALGADAKEVQTALYQSMLLSVDVAHALHPNQPGKMDVTNQPVLNGGFCLKEASSQSYATDCKAVAIVQQICEANGISYQKFVNRSDIAGGSTLGAIASALLPVPTVDLGIPVLAMHSAREMMGTNDIGSLTACIRAWYGMQ</sequence>
<dbReference type="PRINTS" id="PR00932">
    <property type="entry name" value="AMINO1PTASE"/>
</dbReference>
<dbReference type="EMBL" id="JACOPH010000005">
    <property type="protein sequence ID" value="MBC5714117.1"/>
    <property type="molecule type" value="Genomic_DNA"/>
</dbReference>
<evidence type="ECO:0000256" key="9">
    <source>
        <dbReference type="RuleBase" id="RU004386"/>
    </source>
</evidence>
<comment type="cofactor">
    <cofactor evidence="1 10">
        <name>Zn(2+)</name>
        <dbReference type="ChEBI" id="CHEBI:29105"/>
    </cofactor>
</comment>
<keyword evidence="12" id="KW-1185">Reference proteome</keyword>
<dbReference type="Proteomes" id="UP000606720">
    <property type="component" value="Unassembled WGS sequence"/>
</dbReference>
<evidence type="ECO:0000256" key="1">
    <source>
        <dbReference type="ARBA" id="ARBA00001947"/>
    </source>
</evidence>
<name>A0A923LPK8_9FIRM</name>
<dbReference type="Gene3D" id="2.30.250.10">
    <property type="entry name" value="Aminopeptidase i, Domain 2"/>
    <property type="match status" value="1"/>
</dbReference>
<dbReference type="InterPro" id="IPR001948">
    <property type="entry name" value="Peptidase_M18"/>
</dbReference>
<dbReference type="GO" id="GO:0008270">
    <property type="term" value="F:zinc ion binding"/>
    <property type="evidence" value="ECO:0007669"/>
    <property type="project" value="InterPro"/>
</dbReference>
<protein>
    <recommendedName>
        <fullName evidence="10">M18 family aminopeptidase</fullName>
        <ecNumber evidence="10">3.4.11.-</ecNumber>
    </recommendedName>
</protein>
<evidence type="ECO:0000256" key="5">
    <source>
        <dbReference type="ARBA" id="ARBA00022723"/>
    </source>
</evidence>
<keyword evidence="3 9" id="KW-0031">Aminopeptidase</keyword>
<dbReference type="GO" id="GO:0008237">
    <property type="term" value="F:metallopeptidase activity"/>
    <property type="evidence" value="ECO:0007669"/>
    <property type="project" value="UniProtKB-KW"/>
</dbReference>
<comment type="caution">
    <text evidence="11">The sequence shown here is derived from an EMBL/GenBank/DDBJ whole genome shotgun (WGS) entry which is preliminary data.</text>
</comment>
<dbReference type="InterPro" id="IPR023358">
    <property type="entry name" value="Peptidase_M18_dom2"/>
</dbReference>
<keyword evidence="8 9" id="KW-0482">Metalloprotease</keyword>
<dbReference type="Pfam" id="PF02127">
    <property type="entry name" value="Peptidase_M18"/>
    <property type="match status" value="1"/>
</dbReference>
<dbReference type="PANTHER" id="PTHR28570">
    <property type="entry name" value="ASPARTYL AMINOPEPTIDASE"/>
    <property type="match status" value="1"/>
</dbReference>
<dbReference type="GO" id="GO:0004177">
    <property type="term" value="F:aminopeptidase activity"/>
    <property type="evidence" value="ECO:0007669"/>
    <property type="project" value="UniProtKB-KW"/>
</dbReference>
<keyword evidence="7 9" id="KW-0862">Zinc</keyword>
<dbReference type="EC" id="3.4.11.-" evidence="10"/>
<evidence type="ECO:0000256" key="7">
    <source>
        <dbReference type="ARBA" id="ARBA00022833"/>
    </source>
</evidence>
<keyword evidence="4 9" id="KW-0645">Protease</keyword>
<comment type="similarity">
    <text evidence="2 9">Belongs to the peptidase M18 family.</text>
</comment>
<evidence type="ECO:0000256" key="10">
    <source>
        <dbReference type="RuleBase" id="RU004387"/>
    </source>
</evidence>
<evidence type="ECO:0000313" key="12">
    <source>
        <dbReference type="Proteomes" id="UP000606720"/>
    </source>
</evidence>